<dbReference type="EMBL" id="KK122428">
    <property type="protein sequence ID" value="KFM82708.1"/>
    <property type="molecule type" value="Genomic_DNA"/>
</dbReference>
<evidence type="ECO:0008006" key="3">
    <source>
        <dbReference type="Google" id="ProtNLM"/>
    </source>
</evidence>
<organism evidence="1 2">
    <name type="scientific">Stegodyphus mimosarum</name>
    <name type="common">African social velvet spider</name>
    <dbReference type="NCBI Taxonomy" id="407821"/>
    <lineage>
        <taxon>Eukaryota</taxon>
        <taxon>Metazoa</taxon>
        <taxon>Ecdysozoa</taxon>
        <taxon>Arthropoda</taxon>
        <taxon>Chelicerata</taxon>
        <taxon>Arachnida</taxon>
        <taxon>Araneae</taxon>
        <taxon>Araneomorphae</taxon>
        <taxon>Entelegynae</taxon>
        <taxon>Eresoidea</taxon>
        <taxon>Eresidae</taxon>
        <taxon>Stegodyphus</taxon>
    </lineage>
</organism>
<dbReference type="Pfam" id="PF07426">
    <property type="entry name" value="Dynactin_p22"/>
    <property type="match status" value="1"/>
</dbReference>
<dbReference type="PANTHER" id="PTHR28360:SF1">
    <property type="entry name" value="DYNACTIN SUBUNIT 3"/>
    <property type="match status" value="1"/>
</dbReference>
<dbReference type="Proteomes" id="UP000054359">
    <property type="component" value="Unassembled WGS sequence"/>
</dbReference>
<sequence length="178" mass="20377">MADLSTIDILDERIAKLERNAYGNSSPDPDCKCIESLINVQNRLQSAVTGRDKITMLFSKLDDLEKYLNPAFRENVTLTETAKLNLVLLEEDRIRNTVDSLQTVKDLIQYLDSEHIKATPSLVPKLYEVTENQIKLQEEVSKLAEETKILLANYNDLVTSLSKQFILWDSMLTEIEKE</sequence>
<reference evidence="1 2" key="1">
    <citation type="submission" date="2013-11" db="EMBL/GenBank/DDBJ databases">
        <title>Genome sequencing of Stegodyphus mimosarum.</title>
        <authorList>
            <person name="Bechsgaard J."/>
        </authorList>
    </citation>
    <scope>NUCLEOTIDE SEQUENCE [LARGE SCALE GENOMIC DNA]</scope>
</reference>
<dbReference type="OMA" id="IQQQEQC"/>
<evidence type="ECO:0000313" key="1">
    <source>
        <dbReference type="EMBL" id="KFM82708.1"/>
    </source>
</evidence>
<name>A0A087UZB9_STEMI</name>
<dbReference type="InterPro" id="IPR009991">
    <property type="entry name" value="DCTN3"/>
</dbReference>
<dbReference type="GO" id="GO:0061640">
    <property type="term" value="P:cytoskeleton-dependent cytokinesis"/>
    <property type="evidence" value="ECO:0007669"/>
    <property type="project" value="InterPro"/>
</dbReference>
<evidence type="ECO:0000313" key="2">
    <source>
        <dbReference type="Proteomes" id="UP000054359"/>
    </source>
</evidence>
<keyword evidence="2" id="KW-1185">Reference proteome</keyword>
<dbReference type="STRING" id="407821.A0A087UZB9"/>
<gene>
    <name evidence="1" type="ORF">X975_27023</name>
</gene>
<protein>
    <recommendedName>
        <fullName evidence="3">Dynactin subunit 3</fullName>
    </recommendedName>
</protein>
<dbReference type="AlphaFoldDB" id="A0A087UZB9"/>
<dbReference type="GO" id="GO:0005869">
    <property type="term" value="C:dynactin complex"/>
    <property type="evidence" value="ECO:0007669"/>
    <property type="project" value="InterPro"/>
</dbReference>
<dbReference type="PANTHER" id="PTHR28360">
    <property type="entry name" value="DYNACTIN SUBUNIT 3"/>
    <property type="match status" value="1"/>
</dbReference>
<accession>A0A087UZB9</accession>
<proteinExistence type="predicted"/>
<dbReference type="OrthoDB" id="16729at2759"/>
<feature type="non-terminal residue" evidence="1">
    <location>
        <position position="178"/>
    </location>
</feature>